<protein>
    <submittedName>
        <fullName evidence="9">Capsular biosynthesis protein</fullName>
    </submittedName>
</protein>
<feature type="transmembrane region" description="Helical" evidence="7">
    <location>
        <begin position="31"/>
        <end position="49"/>
    </location>
</feature>
<evidence type="ECO:0000256" key="5">
    <source>
        <dbReference type="ARBA" id="ARBA00022989"/>
    </source>
</evidence>
<evidence type="ECO:0000256" key="2">
    <source>
        <dbReference type="ARBA" id="ARBA00006683"/>
    </source>
</evidence>
<evidence type="ECO:0000313" key="10">
    <source>
        <dbReference type="Proteomes" id="UP000676456"/>
    </source>
</evidence>
<dbReference type="InterPro" id="IPR003856">
    <property type="entry name" value="LPS_length_determ_N"/>
</dbReference>
<gene>
    <name evidence="9" type="ORF">KHA91_18615</name>
</gene>
<dbReference type="PANTHER" id="PTHR32309">
    <property type="entry name" value="TYROSINE-PROTEIN KINASE"/>
    <property type="match status" value="1"/>
</dbReference>
<keyword evidence="6 7" id="KW-0472">Membrane</keyword>
<keyword evidence="5 7" id="KW-1133">Transmembrane helix</keyword>
<feature type="domain" description="Polysaccharide chain length determinant N-terminal" evidence="8">
    <location>
        <begin position="17"/>
        <end position="83"/>
    </location>
</feature>
<dbReference type="EMBL" id="JAGYPN010000004">
    <property type="protein sequence ID" value="MBS4224729.1"/>
    <property type="molecule type" value="Genomic_DNA"/>
</dbReference>
<dbReference type="InterPro" id="IPR050445">
    <property type="entry name" value="Bact_polysacc_biosynth/exp"/>
</dbReference>
<evidence type="ECO:0000313" key="9">
    <source>
        <dbReference type="EMBL" id="MBS4224729.1"/>
    </source>
</evidence>
<comment type="similarity">
    <text evidence="2">Belongs to the CpsC/CapA family.</text>
</comment>
<comment type="caution">
    <text evidence="9">The sequence shown here is derived from an EMBL/GenBank/DDBJ whole genome shotgun (WGS) entry which is preliminary data.</text>
</comment>
<dbReference type="Proteomes" id="UP000676456">
    <property type="component" value="Unassembled WGS sequence"/>
</dbReference>
<sequence length="246" mass="27845">MNHLNQQYREDKRIAKEINLKDLYRVLKKRIWIVFVITILTTAAGWVYSNLNQTTPLYETSTNIIIDADSEYRKTLQVIIKDTTVLENVIEQLGLEESPEALAGQINVTNVDESQVVKISVIDTDPNRAVEIANSTANVFTKNIPKIIVYKDIRILSEAKLQPFPINESNPNKFILIAFIFGIIAGTGLIFLIDSLDDSIKSERDIEMMLGIQVLGGVSKMNKKNVNKRKKKKTELELRGETIGIK</sequence>
<evidence type="ECO:0000256" key="1">
    <source>
        <dbReference type="ARBA" id="ARBA00004651"/>
    </source>
</evidence>
<evidence type="ECO:0000256" key="7">
    <source>
        <dbReference type="SAM" id="Phobius"/>
    </source>
</evidence>
<evidence type="ECO:0000256" key="6">
    <source>
        <dbReference type="ARBA" id="ARBA00023136"/>
    </source>
</evidence>
<keyword evidence="4 7" id="KW-0812">Transmembrane</keyword>
<dbReference type="GO" id="GO:0005886">
    <property type="term" value="C:plasma membrane"/>
    <property type="evidence" value="ECO:0007669"/>
    <property type="project" value="UniProtKB-SubCell"/>
</dbReference>
<evidence type="ECO:0000256" key="4">
    <source>
        <dbReference type="ARBA" id="ARBA00022692"/>
    </source>
</evidence>
<evidence type="ECO:0000259" key="8">
    <source>
        <dbReference type="Pfam" id="PF02706"/>
    </source>
</evidence>
<reference evidence="9 10" key="1">
    <citation type="submission" date="2021-05" db="EMBL/GenBank/DDBJ databases">
        <title>Novel Bacillus species.</title>
        <authorList>
            <person name="Liu G."/>
        </authorList>
    </citation>
    <scope>NUCLEOTIDE SEQUENCE [LARGE SCALE GENOMIC DNA]</scope>
    <source>
        <strain evidence="9 10">FJAT-49682</strain>
    </source>
</reference>
<dbReference type="GO" id="GO:0004713">
    <property type="term" value="F:protein tyrosine kinase activity"/>
    <property type="evidence" value="ECO:0007669"/>
    <property type="project" value="TreeGrafter"/>
</dbReference>
<dbReference type="PANTHER" id="PTHR32309:SF13">
    <property type="entry name" value="FERRIC ENTEROBACTIN TRANSPORT PROTEIN FEPE"/>
    <property type="match status" value="1"/>
</dbReference>
<name>A0A942Z5G4_9BACI</name>
<feature type="transmembrane region" description="Helical" evidence="7">
    <location>
        <begin position="174"/>
        <end position="193"/>
    </location>
</feature>
<dbReference type="Pfam" id="PF02706">
    <property type="entry name" value="Wzz"/>
    <property type="match status" value="1"/>
</dbReference>
<comment type="subcellular location">
    <subcellularLocation>
        <location evidence="1">Cell membrane</location>
        <topology evidence="1">Multi-pass membrane protein</topology>
    </subcellularLocation>
</comment>
<dbReference type="RefSeq" id="WP_213099764.1">
    <property type="nucleotide sequence ID" value="NZ_JAGYPH010000004.1"/>
</dbReference>
<keyword evidence="10" id="KW-1185">Reference proteome</keyword>
<proteinExistence type="inferred from homology"/>
<organism evidence="9 10">
    <name type="scientific">Lederbergia citrea</name>
    <dbReference type="NCBI Taxonomy" id="2833581"/>
    <lineage>
        <taxon>Bacteria</taxon>
        <taxon>Bacillati</taxon>
        <taxon>Bacillota</taxon>
        <taxon>Bacilli</taxon>
        <taxon>Bacillales</taxon>
        <taxon>Bacillaceae</taxon>
        <taxon>Lederbergia</taxon>
    </lineage>
</organism>
<accession>A0A942Z5G4</accession>
<evidence type="ECO:0000256" key="3">
    <source>
        <dbReference type="ARBA" id="ARBA00022475"/>
    </source>
</evidence>
<dbReference type="AlphaFoldDB" id="A0A942Z5G4"/>
<keyword evidence="3" id="KW-1003">Cell membrane</keyword>